<dbReference type="EMBL" id="CADCTR010003055">
    <property type="protein sequence ID" value="CAA9380105.1"/>
    <property type="molecule type" value="Genomic_DNA"/>
</dbReference>
<name>A0A6J4N7Z8_9CHLR</name>
<evidence type="ECO:0000313" key="1">
    <source>
        <dbReference type="EMBL" id="CAA9380105.1"/>
    </source>
</evidence>
<gene>
    <name evidence="1" type="ORF">AVDCRST_MAG93-9113</name>
</gene>
<organism evidence="1">
    <name type="scientific">uncultured Chloroflexia bacterium</name>
    <dbReference type="NCBI Taxonomy" id="1672391"/>
    <lineage>
        <taxon>Bacteria</taxon>
        <taxon>Bacillati</taxon>
        <taxon>Chloroflexota</taxon>
        <taxon>Chloroflexia</taxon>
        <taxon>environmental samples</taxon>
    </lineage>
</organism>
<dbReference type="AlphaFoldDB" id="A0A6J4N7Z8"/>
<reference evidence="1" key="1">
    <citation type="submission" date="2020-02" db="EMBL/GenBank/DDBJ databases">
        <authorList>
            <person name="Meier V. D."/>
        </authorList>
    </citation>
    <scope>NUCLEOTIDE SEQUENCE</scope>
    <source>
        <strain evidence="1">AVDCRST_MAG93</strain>
    </source>
</reference>
<accession>A0A6J4N7Z8</accession>
<sequence length="55" mass="6367">MAQDAQNAYTAPKMTLKSAVPLSTSVRQRYLVKCRPIVPIHRRQYWFLRAFGDVS</sequence>
<protein>
    <submittedName>
        <fullName evidence="1">Uncharacterized protein</fullName>
    </submittedName>
</protein>
<proteinExistence type="predicted"/>